<evidence type="ECO:0000313" key="2">
    <source>
        <dbReference type="WBParaSite" id="JU765_v2.g17174.t1"/>
    </source>
</evidence>
<dbReference type="WBParaSite" id="JU765_v2.g17174.t1">
    <property type="protein sequence ID" value="JU765_v2.g17174.t1"/>
    <property type="gene ID" value="JU765_v2.g17174"/>
</dbReference>
<sequence length="235" mass="26807">MKFSSVLLITLIIGIFVNFGDSAGWSFLRNQAACKVKCQNNGVCLYKIGHREIHSCRCYDGMFEGDLCQYKVTPSTPTQRILITTSTKGYSIEEVEVDSHDEDQLISAEELSQKIVSLENPEYFDKGKSDYVAQQYQENDQEQTSQQEDDNEQEAVSTENQPNLDNPPQYFEPDTQVDQYRQSSKTTHSVERDSGETTGEEEDGWMMVKKTGNNASAKMFNLIFLFSYLFIKFAL</sequence>
<dbReference type="Proteomes" id="UP000887576">
    <property type="component" value="Unplaced"/>
</dbReference>
<organism evidence="1 2">
    <name type="scientific">Panagrolaimus sp. JU765</name>
    <dbReference type="NCBI Taxonomy" id="591449"/>
    <lineage>
        <taxon>Eukaryota</taxon>
        <taxon>Metazoa</taxon>
        <taxon>Ecdysozoa</taxon>
        <taxon>Nematoda</taxon>
        <taxon>Chromadorea</taxon>
        <taxon>Rhabditida</taxon>
        <taxon>Tylenchina</taxon>
        <taxon>Panagrolaimomorpha</taxon>
        <taxon>Panagrolaimoidea</taxon>
        <taxon>Panagrolaimidae</taxon>
        <taxon>Panagrolaimus</taxon>
    </lineage>
</organism>
<accession>A0AC34QKL2</accession>
<name>A0AC34QKL2_9BILA</name>
<evidence type="ECO:0000313" key="1">
    <source>
        <dbReference type="Proteomes" id="UP000887576"/>
    </source>
</evidence>
<reference evidence="2" key="1">
    <citation type="submission" date="2022-11" db="UniProtKB">
        <authorList>
            <consortium name="WormBaseParasite"/>
        </authorList>
    </citation>
    <scope>IDENTIFICATION</scope>
</reference>
<protein>
    <submittedName>
        <fullName evidence="2">EGF-like domain-containing protein</fullName>
    </submittedName>
</protein>
<proteinExistence type="predicted"/>